<dbReference type="PANTHER" id="PTHR37984:SF9">
    <property type="entry name" value="INTEGRASE CATALYTIC DOMAIN-CONTAINING PROTEIN"/>
    <property type="match status" value="1"/>
</dbReference>
<protein>
    <submittedName>
        <fullName evidence="3">Uncharacterized protein LOC101855985</fullName>
    </submittedName>
</protein>
<dbReference type="PANTHER" id="PTHR37984">
    <property type="entry name" value="PROTEIN CBG26694"/>
    <property type="match status" value="1"/>
</dbReference>
<dbReference type="Pfam" id="PF00078">
    <property type="entry name" value="RVT_1"/>
    <property type="match status" value="1"/>
</dbReference>
<proteinExistence type="predicted"/>
<evidence type="ECO:0000313" key="3">
    <source>
        <dbReference type="RefSeq" id="XP_005088965.1"/>
    </source>
</evidence>
<dbReference type="InterPro" id="IPR043128">
    <property type="entry name" value="Rev_trsase/Diguanyl_cyclase"/>
</dbReference>
<dbReference type="Gene3D" id="3.10.10.10">
    <property type="entry name" value="HIV Type 1 Reverse Transcriptase, subunit A, domain 1"/>
    <property type="match status" value="1"/>
</dbReference>
<evidence type="ECO:0000259" key="1">
    <source>
        <dbReference type="PROSITE" id="PS50878"/>
    </source>
</evidence>
<dbReference type="Gene3D" id="3.30.70.270">
    <property type="match status" value="1"/>
</dbReference>
<dbReference type="PROSITE" id="PS50878">
    <property type="entry name" value="RT_POL"/>
    <property type="match status" value="1"/>
</dbReference>
<keyword evidence="2" id="KW-1185">Reference proteome</keyword>
<gene>
    <name evidence="3" type="primary">LOC101855985</name>
</gene>
<feature type="domain" description="Reverse transcriptase" evidence="1">
    <location>
        <begin position="326"/>
        <end position="470"/>
    </location>
</feature>
<dbReference type="CDD" id="cd01647">
    <property type="entry name" value="RT_LTR"/>
    <property type="match status" value="1"/>
</dbReference>
<dbReference type="InterPro" id="IPR050951">
    <property type="entry name" value="Retrovirus_Pol_polyprotein"/>
</dbReference>
<dbReference type="GeneID" id="101855985"/>
<dbReference type="SUPFAM" id="SSF56672">
    <property type="entry name" value="DNA/RNA polymerases"/>
    <property type="match status" value="1"/>
</dbReference>
<dbReference type="RefSeq" id="XP_005088965.1">
    <property type="nucleotide sequence ID" value="XM_005088908.1"/>
</dbReference>
<dbReference type="InterPro" id="IPR043502">
    <property type="entry name" value="DNA/RNA_pol_sf"/>
</dbReference>
<name>A0ABM0JA62_APLCA</name>
<accession>A0ABM0JA62</accession>
<dbReference type="Proteomes" id="UP000694888">
    <property type="component" value="Unplaced"/>
</dbReference>
<sequence>MAEHDTDINVHKAGETTVHRRVSLPSPKPFDGKTESWPRWRQCFNRFRSCTGLLNKSQSEQVSTLLYTMGEVADDILTTLSVEESTATYTEVIEAFDTHFDARKNIIFARAKFNKRTQLPGQSVNIFIQDLHRFANDCSYGALKDELIRDRIVVGVRDDDLSKQLQLKLKLTHDEAIQISRQAEARDESQTLVQSRVELVTTKPHNMCSASGASRHLHKPYTPHTGSKRPCGYFGRLPSHKRDACPAKSACVKLGLIARINAVHETSSDFKREFPDVFKGLGQLKDPYMIKLQEGVDPVCLYPAQNVAPHPLLPKVKTEIDRILAEGVISPVTEPTEWCSGMVVVPKRNGSVRICVDLTSLNKAVRREVHPLASIDEQLAKFAGSTVFTKLDATRGFWQIPLHPDSRRYTTFITPFGRFCFNRLPFGISSASEIFQKKMCNILDGLPGVICHKDDILIHASDQDTHTHNK</sequence>
<dbReference type="InterPro" id="IPR000477">
    <property type="entry name" value="RT_dom"/>
</dbReference>
<evidence type="ECO:0000313" key="2">
    <source>
        <dbReference type="Proteomes" id="UP000694888"/>
    </source>
</evidence>
<reference evidence="3" key="1">
    <citation type="submission" date="2025-08" db="UniProtKB">
        <authorList>
            <consortium name="RefSeq"/>
        </authorList>
    </citation>
    <scope>IDENTIFICATION</scope>
</reference>
<organism evidence="2 3">
    <name type="scientific">Aplysia californica</name>
    <name type="common">California sea hare</name>
    <dbReference type="NCBI Taxonomy" id="6500"/>
    <lineage>
        <taxon>Eukaryota</taxon>
        <taxon>Metazoa</taxon>
        <taxon>Spiralia</taxon>
        <taxon>Lophotrochozoa</taxon>
        <taxon>Mollusca</taxon>
        <taxon>Gastropoda</taxon>
        <taxon>Heterobranchia</taxon>
        <taxon>Euthyneura</taxon>
        <taxon>Tectipleura</taxon>
        <taxon>Aplysiida</taxon>
        <taxon>Aplysioidea</taxon>
        <taxon>Aplysiidae</taxon>
        <taxon>Aplysia</taxon>
    </lineage>
</organism>